<dbReference type="Gene3D" id="3.30.830.10">
    <property type="entry name" value="Metalloenzyme, LuxS/M16 peptidase-like"/>
    <property type="match status" value="2"/>
</dbReference>
<dbReference type="EMBL" id="CZBE01000008">
    <property type="protein sequence ID" value="CUP62891.1"/>
    <property type="molecule type" value="Genomic_DNA"/>
</dbReference>
<reference evidence="2 4" key="1">
    <citation type="submission" date="2015-09" db="EMBL/GenBank/DDBJ databases">
        <authorList>
            <consortium name="Pathogen Informatics"/>
        </authorList>
    </citation>
    <scope>NUCLEOTIDE SEQUENCE [LARGE SCALE GENOMIC DNA]</scope>
    <source>
        <strain evidence="2 4">2789STDY5834939</strain>
    </source>
</reference>
<dbReference type="Pfam" id="PF05193">
    <property type="entry name" value="Peptidase_M16_C"/>
    <property type="match status" value="1"/>
</dbReference>
<dbReference type="GeneID" id="72465432"/>
<proteinExistence type="predicted"/>
<dbReference type="Proteomes" id="UP000196386">
    <property type="component" value="Unassembled WGS sequence"/>
</dbReference>
<sequence length="428" mass="47717">MNNQFLREKLCDGVHFSSVTDSKFKHNRITANLLLKLDRDTVTDNAIVPFILRKGCRACPDFTRLNQRLCELYGASLSCDVAKFGGYQVLEISIYGVDDRFTIGGEAMVEPCARLLTDILLDPNVDANGVFDAHDIEIEKQQLIDTIESQINDKRVYALSRCKSIMCEGETIAVDKYGYIEDAERITAKSAADAYRRALETAQIELFFNGCGNPEIAKKIFAEAFSGIRRTPAPIETVSTAVRAEQVREVKDEMDVAQSKLVMGFRTGGIPDRRAFGAMRMMIALFGGTPNSRLFTYVREKLSLCYYCAARFDRLTGLMFVDSGVEKQNKQKAYDEILNQLECIRRGDFTDEEITATRMLMQTSLKAVGDSLGATEEWYLTQIMAGAALSPDDESALLDGVTRGDIIEAAKRVTLDTVYFLTGKEAAQ</sequence>
<dbReference type="NCBIfam" id="NF047422">
    <property type="entry name" value="YfmF_fam"/>
    <property type="match status" value="1"/>
</dbReference>
<accession>A0A174PTF9</accession>
<dbReference type="OrthoDB" id="9762085at2"/>
<gene>
    <name evidence="3" type="ORF">B5F11_02520</name>
    <name evidence="2" type="ORF">ERS852551_01402</name>
</gene>
<dbReference type="RefSeq" id="WP_006875316.1">
    <property type="nucleotide sequence ID" value="NZ_CABIWA010000011.1"/>
</dbReference>
<evidence type="ECO:0000313" key="3">
    <source>
        <dbReference type="EMBL" id="OUP70962.1"/>
    </source>
</evidence>
<reference evidence="5" key="2">
    <citation type="submission" date="2017-04" db="EMBL/GenBank/DDBJ databases">
        <title>Function of individual gut microbiota members based on whole genome sequencing of pure cultures obtained from chicken caecum.</title>
        <authorList>
            <person name="Medvecky M."/>
            <person name="Cejkova D."/>
            <person name="Polansky O."/>
            <person name="Karasova D."/>
            <person name="Kubasova T."/>
            <person name="Cizek A."/>
            <person name="Rychlik I."/>
        </authorList>
    </citation>
    <scope>NUCLEOTIDE SEQUENCE [LARGE SCALE GENOMIC DNA]</scope>
    <source>
        <strain evidence="5">An175</strain>
    </source>
</reference>
<dbReference type="PANTHER" id="PTHR11851:SF186">
    <property type="entry name" value="INACTIVE METALLOPROTEASE YMFF-RELATED"/>
    <property type="match status" value="1"/>
</dbReference>
<dbReference type="SUPFAM" id="SSF63411">
    <property type="entry name" value="LuxS/MPP-like metallohydrolase"/>
    <property type="match status" value="2"/>
</dbReference>
<dbReference type="InterPro" id="IPR011249">
    <property type="entry name" value="Metalloenz_LuxS/M16"/>
</dbReference>
<name>A0A174PTF9_9FIRM</name>
<dbReference type="InterPro" id="IPR050361">
    <property type="entry name" value="MPP/UQCRC_Complex"/>
</dbReference>
<dbReference type="PANTHER" id="PTHR11851">
    <property type="entry name" value="METALLOPROTEASE"/>
    <property type="match status" value="1"/>
</dbReference>
<evidence type="ECO:0000313" key="2">
    <source>
        <dbReference type="EMBL" id="CUP62891.1"/>
    </source>
</evidence>
<reference evidence="3" key="3">
    <citation type="journal article" date="2018" name="BMC Genomics">
        <title>Whole genome sequencing and function prediction of 133 gut anaerobes isolated from chicken caecum in pure cultures.</title>
        <authorList>
            <person name="Medvecky M."/>
            <person name="Cejkova D."/>
            <person name="Polansky O."/>
            <person name="Karasova D."/>
            <person name="Kubasova T."/>
            <person name="Cizek A."/>
            <person name="Rychlik I."/>
        </authorList>
    </citation>
    <scope>NUCLEOTIDE SEQUENCE</scope>
    <source>
        <strain evidence="3">An175</strain>
    </source>
</reference>
<dbReference type="AlphaFoldDB" id="A0A174PTF9"/>
<protein>
    <submittedName>
        <fullName evidence="2 3">Peptidase M16</fullName>
    </submittedName>
</protein>
<feature type="domain" description="Peptidase M16 C-terminal" evidence="1">
    <location>
        <begin position="186"/>
        <end position="359"/>
    </location>
</feature>
<dbReference type="Proteomes" id="UP000095765">
    <property type="component" value="Unassembled WGS sequence"/>
</dbReference>
<evidence type="ECO:0000313" key="4">
    <source>
        <dbReference type="Proteomes" id="UP000095765"/>
    </source>
</evidence>
<dbReference type="GO" id="GO:0046872">
    <property type="term" value="F:metal ion binding"/>
    <property type="evidence" value="ECO:0007669"/>
    <property type="project" value="InterPro"/>
</dbReference>
<evidence type="ECO:0000313" key="5">
    <source>
        <dbReference type="Proteomes" id="UP000196386"/>
    </source>
</evidence>
<organism evidence="2 4">
    <name type="scientific">Anaerotruncus colihominis</name>
    <dbReference type="NCBI Taxonomy" id="169435"/>
    <lineage>
        <taxon>Bacteria</taxon>
        <taxon>Bacillati</taxon>
        <taxon>Bacillota</taxon>
        <taxon>Clostridia</taxon>
        <taxon>Eubacteriales</taxon>
        <taxon>Oscillospiraceae</taxon>
        <taxon>Anaerotruncus</taxon>
    </lineage>
</organism>
<evidence type="ECO:0000259" key="1">
    <source>
        <dbReference type="Pfam" id="PF05193"/>
    </source>
</evidence>
<dbReference type="EMBL" id="NFKP01000002">
    <property type="protein sequence ID" value="OUP70962.1"/>
    <property type="molecule type" value="Genomic_DNA"/>
</dbReference>
<dbReference type="InterPro" id="IPR007863">
    <property type="entry name" value="Peptidase_M16_C"/>
</dbReference>